<accession>A0ABN4BCJ9</accession>
<dbReference type="RefSeq" id="WP_023162063.1">
    <property type="nucleotide sequence ID" value="NC_022592.1"/>
</dbReference>
<reference evidence="2" key="1">
    <citation type="journal article" date="2014" name="Biotechnol. Biofuels">
        <title>Comparison of single-molecule sequencing and hybrid approaches for finishing the genome of Clostridium autoethanogenum and analysis of CRISPR systems in industrial relevant Clostridia.</title>
        <authorList>
            <person name="Brown S.D."/>
            <person name="Nagaraju S."/>
            <person name="Utturkar S."/>
            <person name="De Tissera S."/>
            <person name="Segovia S."/>
            <person name="Mitchell W."/>
            <person name="Land M.L."/>
            <person name="Dassanayake A."/>
            <person name="Kopke M."/>
        </authorList>
    </citation>
    <scope>NUCLEOTIDE SEQUENCE [LARGE SCALE GENOMIC DNA]</scope>
    <source>
        <strain evidence="2">DSM 10061</strain>
    </source>
</reference>
<name>A0ABN4BCJ9_9CLOT</name>
<proteinExistence type="predicted"/>
<organism evidence="1 2">
    <name type="scientific">Clostridium autoethanogenum DSM 10061</name>
    <dbReference type="NCBI Taxonomy" id="1341692"/>
    <lineage>
        <taxon>Bacteria</taxon>
        <taxon>Bacillati</taxon>
        <taxon>Bacillota</taxon>
        <taxon>Clostridia</taxon>
        <taxon>Eubacteriales</taxon>
        <taxon>Clostridiaceae</taxon>
        <taxon>Clostridium</taxon>
    </lineage>
</organism>
<sequence>MDIKNKLFPYPVLCTFNDDFTESTLKVDIVKSQSFKKLIFEYNITLLNDELNEMILNDFAEFVFHIECPYTSYRIIKKTKNFVGTFEIYLDKVKESVTVNSFIIAKRDIHSYFNSKFNSDYGNRSFCLFKGNIIAIDDPYKIEVPKQDEDLGKVESIFSISRRAADDNSEIKIELNSDKINLLLNKDDYNNYNKIANNPSFISTLQSILIFPALIYTFETLKNEGNDTYCDYQWFASMSKTFQKNGSTLNKELLEHKTSFELAQEVLDSPVRRAFYNIVNLDCEEEDV</sequence>
<evidence type="ECO:0000313" key="2">
    <source>
        <dbReference type="Proteomes" id="UP000017590"/>
    </source>
</evidence>
<evidence type="ECO:0000313" key="1">
    <source>
        <dbReference type="EMBL" id="AGY75243.1"/>
    </source>
</evidence>
<protein>
    <submittedName>
        <fullName evidence="1">Uncharacterized protein</fullName>
    </submittedName>
</protein>
<dbReference type="Proteomes" id="UP000017590">
    <property type="component" value="Chromosome"/>
</dbReference>
<dbReference type="EMBL" id="CP006763">
    <property type="protein sequence ID" value="AGY75243.1"/>
    <property type="molecule type" value="Genomic_DNA"/>
</dbReference>
<gene>
    <name evidence="1" type="ORF">CAETHG_1018</name>
</gene>
<keyword evidence="2" id="KW-1185">Reference proteome</keyword>